<dbReference type="SUPFAM" id="SSF52799">
    <property type="entry name" value="(Phosphotyrosine protein) phosphatases II"/>
    <property type="match status" value="1"/>
</dbReference>
<accession>A0A183UYQ3</accession>
<evidence type="ECO:0000259" key="4">
    <source>
        <dbReference type="PROSITE" id="PS50054"/>
    </source>
</evidence>
<dbReference type="InterPro" id="IPR000387">
    <property type="entry name" value="Tyr_Pase_dom"/>
</dbReference>
<dbReference type="Pfam" id="PF00782">
    <property type="entry name" value="DSPc"/>
    <property type="match status" value="1"/>
</dbReference>
<reference evidence="6 7" key="2">
    <citation type="submission" date="2018-11" db="EMBL/GenBank/DDBJ databases">
        <authorList>
            <consortium name="Pathogen Informatics"/>
        </authorList>
    </citation>
    <scope>NUCLEOTIDE SEQUENCE [LARGE SCALE GENOMIC DNA]</scope>
</reference>
<evidence type="ECO:0000256" key="1">
    <source>
        <dbReference type="ARBA" id="ARBA00022801"/>
    </source>
</evidence>
<reference evidence="8" key="1">
    <citation type="submission" date="2016-06" db="UniProtKB">
        <authorList>
            <consortium name="WormBaseParasite"/>
        </authorList>
    </citation>
    <scope>IDENTIFICATION</scope>
</reference>
<evidence type="ECO:0000313" key="7">
    <source>
        <dbReference type="Proteomes" id="UP000050794"/>
    </source>
</evidence>
<dbReference type="GO" id="GO:0004651">
    <property type="term" value="F:polynucleotide 5'-phosphatase activity"/>
    <property type="evidence" value="ECO:0007669"/>
    <property type="project" value="TreeGrafter"/>
</dbReference>
<dbReference type="PANTHER" id="PTHR10367:SF9">
    <property type="entry name" value="DUAL-SPECIFICITY PHOSPHATASE 11 (RNA_RNP COMPLEX 1-INTERACTING)"/>
    <property type="match status" value="1"/>
</dbReference>
<dbReference type="EMBL" id="UYWY01021813">
    <property type="protein sequence ID" value="VDM44944.1"/>
    <property type="molecule type" value="Genomic_DNA"/>
</dbReference>
<evidence type="ECO:0000313" key="8">
    <source>
        <dbReference type="WBParaSite" id="TCNE_0001362301-mRNA-1"/>
    </source>
</evidence>
<feature type="domain" description="Tyrosine specific protein phosphatases" evidence="5">
    <location>
        <begin position="120"/>
        <end position="189"/>
    </location>
</feature>
<dbReference type="GO" id="GO:0004721">
    <property type="term" value="F:phosphoprotein phosphatase activity"/>
    <property type="evidence" value="ECO:0007669"/>
    <property type="project" value="UniProtKB-KW"/>
</dbReference>
<evidence type="ECO:0000256" key="2">
    <source>
        <dbReference type="ARBA" id="ARBA00022912"/>
    </source>
</evidence>
<keyword evidence="7" id="KW-1185">Reference proteome</keyword>
<sequence length="301" mass="34430">MVGVLKGQRNGIGARRLPDRWLEYEPVGKPIHGTRFVPFKTPLSSEYFANRGENFDADDIFEIKTIVAYANAHSKEIGLVIDLTATEKYYDPQEWTDRGIEYVKIKCNGHTAYDQEGSIKRFFEAVTTFLRNNADNDKLIGVHCTHGVNRTGYLICRYLIEVDGWVADIAVQEFEYCRGYRIEREKYLTSLWEECVRGGASQMAVPQQQFEVCVSESVVSVFEPQRKQSGNHSFSREPLVTVSNQTLLEEFTLKCFCVATFLLNQNSVVDVDTFGVRETQNETRDGSTTQATAQKQEERKW</sequence>
<evidence type="ECO:0000259" key="5">
    <source>
        <dbReference type="PROSITE" id="PS50056"/>
    </source>
</evidence>
<dbReference type="InterPro" id="IPR000340">
    <property type="entry name" value="Dual-sp_phosphatase_cat-dom"/>
</dbReference>
<dbReference type="Gene3D" id="3.90.190.10">
    <property type="entry name" value="Protein tyrosine phosphatase superfamily"/>
    <property type="match status" value="1"/>
</dbReference>
<name>A0A183UYQ3_TOXCA</name>
<dbReference type="PROSITE" id="PS50056">
    <property type="entry name" value="TYR_PHOSPHATASE_2"/>
    <property type="match status" value="1"/>
</dbReference>
<organism evidence="7 8">
    <name type="scientific">Toxocara canis</name>
    <name type="common">Canine roundworm</name>
    <dbReference type="NCBI Taxonomy" id="6265"/>
    <lineage>
        <taxon>Eukaryota</taxon>
        <taxon>Metazoa</taxon>
        <taxon>Ecdysozoa</taxon>
        <taxon>Nematoda</taxon>
        <taxon>Chromadorea</taxon>
        <taxon>Rhabditida</taxon>
        <taxon>Spirurina</taxon>
        <taxon>Ascaridomorpha</taxon>
        <taxon>Ascaridoidea</taxon>
        <taxon>Toxocaridae</taxon>
        <taxon>Toxocara</taxon>
    </lineage>
</organism>
<dbReference type="InterPro" id="IPR029021">
    <property type="entry name" value="Prot-tyrosine_phosphatase-like"/>
</dbReference>
<keyword evidence="2" id="KW-0904">Protein phosphatase</keyword>
<dbReference type="SMART" id="SM00195">
    <property type="entry name" value="DSPc"/>
    <property type="match status" value="1"/>
</dbReference>
<dbReference type="PROSITE" id="PS00383">
    <property type="entry name" value="TYR_PHOSPHATASE_1"/>
    <property type="match status" value="1"/>
</dbReference>
<dbReference type="Proteomes" id="UP000050794">
    <property type="component" value="Unassembled WGS sequence"/>
</dbReference>
<keyword evidence="1" id="KW-0378">Hydrolase</keyword>
<dbReference type="InterPro" id="IPR020422">
    <property type="entry name" value="TYR_PHOSPHATASE_DUAL_dom"/>
</dbReference>
<proteinExistence type="predicted"/>
<dbReference type="InterPro" id="IPR051029">
    <property type="entry name" value="mRNA_Capping_Enz/RNA_Phosphat"/>
</dbReference>
<dbReference type="PROSITE" id="PS50054">
    <property type="entry name" value="TYR_PHOSPHATASE_DUAL"/>
    <property type="match status" value="1"/>
</dbReference>
<feature type="domain" description="Tyrosine-protein phosphatase" evidence="4">
    <location>
        <begin position="25"/>
        <end position="200"/>
    </location>
</feature>
<evidence type="ECO:0000256" key="3">
    <source>
        <dbReference type="SAM" id="MobiDB-lite"/>
    </source>
</evidence>
<feature type="region of interest" description="Disordered" evidence="3">
    <location>
        <begin position="280"/>
        <end position="301"/>
    </location>
</feature>
<dbReference type="PANTHER" id="PTHR10367">
    <property type="entry name" value="MRNA-CAPPING ENZYME"/>
    <property type="match status" value="1"/>
</dbReference>
<protein>
    <submittedName>
        <fullName evidence="8">TYR_PHOSPHATASE_2 domain-containing protein</fullName>
    </submittedName>
</protein>
<gene>
    <name evidence="6" type="ORF">TCNE_LOCUS13623</name>
</gene>
<evidence type="ECO:0000313" key="6">
    <source>
        <dbReference type="EMBL" id="VDM44944.1"/>
    </source>
</evidence>
<dbReference type="InterPro" id="IPR016130">
    <property type="entry name" value="Tyr_Pase_AS"/>
</dbReference>
<dbReference type="WBParaSite" id="TCNE_0001362301-mRNA-1">
    <property type="protein sequence ID" value="TCNE_0001362301-mRNA-1"/>
    <property type="gene ID" value="TCNE_0001362301"/>
</dbReference>
<dbReference type="AlphaFoldDB" id="A0A183UYQ3"/>